<feature type="compositionally biased region" description="Low complexity" evidence="11">
    <location>
        <begin position="934"/>
        <end position="946"/>
    </location>
</feature>
<dbReference type="PROSITE" id="PS00028">
    <property type="entry name" value="ZINC_FINGER_C2H2_1"/>
    <property type="match status" value="9"/>
</dbReference>
<feature type="compositionally biased region" description="Basic residues" evidence="11">
    <location>
        <begin position="276"/>
        <end position="287"/>
    </location>
</feature>
<sequence length="2087" mass="225486">MVDSVQCPVCTLYLHAGMNLSDHLETHPKEQVIKALVQMTITAPPAVPPAPAATTASAAPATTSAAGATGKNSALSIALRAAVFGAATDMDEADASADVKPAVSMGSAGVAKTATTVAGTTGMSAAGAATTTTTTKALMSKTGAPSLSCLPPPLSSACSSSTPSSTSSSPSSYTSATALSNNSNNKLNNPPIKLKYEGATAVPDPLAATPTTNTVAAAAVAYQQALASDYRFEQSQQTVSPTQPLHAFQHTLRGSVAAATVAYSGVGQQQQTQQPQHHHYLPQRHAHSQPAAVLAAQQSHYPHQPSLKYAYANSLPPPPPLQLFAQQTGTSQSTQHQKPPPAYGAAISQIRSQHNQNKQQHQQQQQHQQITIHQIAPPMTTATTSKHSSKNTEIFLNPPPPPPQTTLASGVLPLALKYIGEPSGSSSSASSSSSRLQHQPAQQHQQQSQQQHHQQQHSHQSQPLTIQSTYASLLPTSSQSKPSGSGCQSSPARARQSNSPFGALLTAAAVAASASPSSSVLRYAESPVAHYLERDNGDFIVQETPKHIVECVEKEDGEFSVIERIYQSPPSVLHIHDEDDDDDDDDDENDAADTEEDEGESHQQHHHHQEEHADEEQAAEQVEHGAGDSRSCVSCVTTSTATTTKKRSKTKSSKSRRSSKTVRRPGPKSLTADDEECMSVSSSDESEELEQKTPATSCGAPTPLCVAPSTSANATDAASSASNSDANSNNGSSTSTATTTTTKSKKNRITVLSDVPLNMNEYLDLVGNIVASSRIGTTRPFAAIAPIPLVKVEKEEPLDEYDSEQMTRSINETETQQSGHQQMHEDEEIEQKEQKPNLEEQLHLQGQSVASSSSSSHATTSVIRMASTTSAPPQAQLEEPFMKVEVEQTALMPPQRFSAPPQQRGPKKLVIKPKASATTTTAGATNKTNKKTDNSTNNNNNNSRTSHSTETLASTSNSQYMAQGAGSTEVVHIKSENGEPIATTSSGGVGSGSILEKHLTTSYQYPLQSSSRKHTSVNDDDARVLLEFANSKQPLVSGGSSTTFVVNASFPSAGSVFSTNGATAEVKGDGSTTSSHTPISEEYILPDNNLDADEIVISSSSSYTSTPLPTNPQQQHQQQQQQSNPQQSAHNAGTTNPSFNDFNFLYQSNAVAGGVSGSAAGSNFTQFGFQHQTQTALPPSEATNAATLASSSASSSSSAASALIDHDSMNATFRVAKAAREPDHQQQQQPQHIGVSSWYQQATPSHDAGGPQPTNFNAALAAVDCCSVAVDSDASDAKYLDLDACKREQLSGSSNNSQHQLPSASASASTTSSSFAAAATESSLVGGLNIRTDEKMPAKGEISEQESNCDIENSWSQSMYGDISTRFFRNQFSGVYNQMPDWRQDYYPAQDLSSQQREGKRFDFRLPVDVANNSVADYMFPSQQEQQQQEQHGATSTHAKKGKRKPSSAVAAATSIASSSNSGYAEHAYLLDAHPTTSSSSALLAGPPIASTSKAAAAAAAATAGSILPATAAAVAVPTAAPSVTRPPRRKIYKCPHCENIFEKLKERNAHMISEHNYVRQNRRLICTQAALLSSSMAASSTVAAQLFPPQLLAHGSGSSNDQNAVDAAAAAAATAAGESLVEDSKDGIVKIKQEHGADQKLMPSRRDTLNTTLEPMHAKMELPDVEEGGLLVEPSAADIKPNDVVLSELDQAPHIQPLAMTTPAAKLAALYRMLIAYNESKLGQDRNISELEQKAMEKSIFLCYVCRTDFPSVKLYDAHLTEHPAECFTCGKKFYRWKNFSLHLKRHLGWKEFGCYVCDKKFVVRSALVEHMRMHTGQTPLKCKICAGKKFKRYSNLTQHRKRHTKMMVRKKEYVCHCGEVLPSKARFLWHKETHDVKPKCCPHCCDRFVHANSLRRHIRLAHSDKFDYAEPMECPMCKQIFAKTSIKAHMATHSTDPQFDCAICNKSFSTKWNLKIHSWVHANRTAKPFKCDYCPKAFVRELDFKNHMNSHKQIKPYTCEYCGCKFIRKYNYMRHRREHHGNKKFTCDQCDKSFHRHYYLIEHRRIHTGERPFQCTICGKSSTTKTNHNKHLKIHHSRDPFTVEV</sequence>
<keyword evidence="13" id="KW-1185">Reference proteome</keyword>
<gene>
    <name evidence="14" type="primary">LOC115621653</name>
</gene>
<keyword evidence="6" id="KW-0805">Transcription regulation</keyword>
<dbReference type="Pfam" id="PF00096">
    <property type="entry name" value="zf-C2H2"/>
    <property type="match status" value="6"/>
</dbReference>
<keyword evidence="7" id="KW-0238">DNA-binding</keyword>
<keyword evidence="3" id="KW-0677">Repeat</keyword>
<evidence type="ECO:0000256" key="2">
    <source>
        <dbReference type="ARBA" id="ARBA00022723"/>
    </source>
</evidence>
<feature type="compositionally biased region" description="Polar residues" evidence="11">
    <location>
        <begin position="463"/>
        <end position="496"/>
    </location>
</feature>
<keyword evidence="9" id="KW-0539">Nucleus</keyword>
<dbReference type="PROSITE" id="PS50157">
    <property type="entry name" value="ZINC_FINGER_C2H2_2"/>
    <property type="match status" value="9"/>
</dbReference>
<feature type="compositionally biased region" description="Basic and acidic residues" evidence="11">
    <location>
        <begin position="831"/>
        <end position="842"/>
    </location>
</feature>
<evidence type="ECO:0000256" key="11">
    <source>
        <dbReference type="SAM" id="MobiDB-lite"/>
    </source>
</evidence>
<feature type="domain" description="C2H2-type" evidence="12">
    <location>
        <begin position="1822"/>
        <end position="1846"/>
    </location>
</feature>
<feature type="region of interest" description="Disordered" evidence="11">
    <location>
        <begin position="1100"/>
        <end position="1140"/>
    </location>
</feature>
<evidence type="ECO:0000256" key="5">
    <source>
        <dbReference type="ARBA" id="ARBA00022833"/>
    </source>
</evidence>
<dbReference type="GO" id="GO:0003677">
    <property type="term" value="F:DNA binding"/>
    <property type="evidence" value="ECO:0007669"/>
    <property type="project" value="UniProtKB-KW"/>
</dbReference>
<feature type="domain" description="C2H2-type" evidence="12">
    <location>
        <begin position="2027"/>
        <end position="2054"/>
    </location>
</feature>
<feature type="region of interest" description="Disordered" evidence="11">
    <location>
        <begin position="568"/>
        <end position="744"/>
    </location>
</feature>
<feature type="domain" description="C2H2-type" evidence="12">
    <location>
        <begin position="1971"/>
        <end position="1998"/>
    </location>
</feature>
<keyword evidence="4 10" id="KW-0863">Zinc-finger</keyword>
<dbReference type="SMART" id="SM00355">
    <property type="entry name" value="ZnF_C2H2"/>
    <property type="match status" value="14"/>
</dbReference>
<feature type="domain" description="C2H2-type" evidence="12">
    <location>
        <begin position="1881"/>
        <end position="1909"/>
    </location>
</feature>
<feature type="compositionally biased region" description="Polar residues" evidence="11">
    <location>
        <begin position="380"/>
        <end position="394"/>
    </location>
</feature>
<evidence type="ECO:0000256" key="3">
    <source>
        <dbReference type="ARBA" id="ARBA00022737"/>
    </source>
</evidence>
<dbReference type="PANTHER" id="PTHR24383:SF20">
    <property type="entry name" value="C2H2-TYPE DOMAIN-CONTAINING PROTEIN"/>
    <property type="match status" value="1"/>
</dbReference>
<feature type="compositionally biased region" description="Acidic residues" evidence="11">
    <location>
        <begin position="578"/>
        <end position="599"/>
    </location>
</feature>
<evidence type="ECO:0000313" key="14">
    <source>
        <dbReference type="RefSeq" id="XP_030371216.1"/>
    </source>
</evidence>
<evidence type="ECO:0000256" key="8">
    <source>
        <dbReference type="ARBA" id="ARBA00023163"/>
    </source>
</evidence>
<feature type="region of interest" description="Disordered" evidence="11">
    <location>
        <begin position="153"/>
        <end position="191"/>
    </location>
</feature>
<comment type="subcellular location">
    <subcellularLocation>
        <location evidence="1">Nucleus</location>
    </subcellularLocation>
</comment>
<reference evidence="14" key="1">
    <citation type="submission" date="2025-08" db="UniProtKB">
        <authorList>
            <consortium name="RefSeq"/>
        </authorList>
    </citation>
    <scope>IDENTIFICATION</scope>
    <source>
        <strain evidence="14">11010-0011.00</strain>
        <tissue evidence="14">Whole body</tissue>
    </source>
</reference>
<dbReference type="GeneID" id="115621653"/>
<feature type="compositionally biased region" description="Low complexity" evidence="11">
    <location>
        <begin position="914"/>
        <end position="927"/>
    </location>
</feature>
<evidence type="ECO:0000256" key="7">
    <source>
        <dbReference type="ARBA" id="ARBA00023125"/>
    </source>
</evidence>
<evidence type="ECO:0000256" key="9">
    <source>
        <dbReference type="ARBA" id="ARBA00023242"/>
    </source>
</evidence>
<accession>A0A6J2T2R8</accession>
<feature type="compositionally biased region" description="Low complexity" evidence="11">
    <location>
        <begin position="1100"/>
        <end position="1132"/>
    </location>
</feature>
<feature type="compositionally biased region" description="Low complexity" evidence="11">
    <location>
        <begin position="629"/>
        <end position="643"/>
    </location>
</feature>
<dbReference type="InterPro" id="IPR013087">
    <property type="entry name" value="Znf_C2H2_type"/>
</dbReference>
<evidence type="ECO:0000256" key="1">
    <source>
        <dbReference type="ARBA" id="ARBA00004123"/>
    </source>
</evidence>
<feature type="domain" description="C2H2-type" evidence="12">
    <location>
        <begin position="1794"/>
        <end position="1821"/>
    </location>
</feature>
<feature type="region of interest" description="Disordered" evidence="11">
    <location>
        <begin position="796"/>
        <end position="876"/>
    </location>
</feature>
<feature type="region of interest" description="Disordered" evidence="11">
    <location>
        <begin position="421"/>
        <end position="496"/>
    </location>
</feature>
<dbReference type="FunFam" id="3.30.160.60:FF:002531">
    <property type="entry name" value="Uncharacterized protein, isoform A"/>
    <property type="match status" value="1"/>
</dbReference>
<keyword evidence="8" id="KW-0804">Transcription</keyword>
<feature type="compositionally biased region" description="Basic residues" evidence="11">
    <location>
        <begin position="644"/>
        <end position="666"/>
    </location>
</feature>
<dbReference type="Proteomes" id="UP000504634">
    <property type="component" value="Unplaced"/>
</dbReference>
<dbReference type="Gene3D" id="3.30.160.60">
    <property type="entry name" value="Classic Zinc Finger"/>
    <property type="match status" value="7"/>
</dbReference>
<evidence type="ECO:0000313" key="13">
    <source>
        <dbReference type="Proteomes" id="UP000504634"/>
    </source>
</evidence>
<keyword evidence="5" id="KW-0862">Zinc</keyword>
<dbReference type="FunFam" id="3.30.160.60:FF:000989">
    <property type="entry name" value="Spalt like transcription factor 4"/>
    <property type="match status" value="1"/>
</dbReference>
<feature type="compositionally biased region" description="Low complexity" evidence="11">
    <location>
        <begin position="709"/>
        <end position="742"/>
    </location>
</feature>
<dbReference type="GO" id="GO:0005634">
    <property type="term" value="C:nucleus"/>
    <property type="evidence" value="ECO:0007669"/>
    <property type="project" value="UniProtKB-SubCell"/>
</dbReference>
<keyword evidence="2" id="KW-0479">Metal-binding</keyword>
<feature type="domain" description="C2H2-type" evidence="12">
    <location>
        <begin position="1999"/>
        <end position="2026"/>
    </location>
</feature>
<dbReference type="FunFam" id="3.30.160.60:FF:002040">
    <property type="entry name" value="zinc finger protein 70"/>
    <property type="match status" value="1"/>
</dbReference>
<proteinExistence type="predicted"/>
<feature type="domain" description="C2H2-type" evidence="12">
    <location>
        <begin position="1941"/>
        <end position="1968"/>
    </location>
</feature>
<feature type="compositionally biased region" description="Low complexity" evidence="11">
    <location>
        <begin position="848"/>
        <end position="862"/>
    </location>
</feature>
<evidence type="ECO:0000256" key="4">
    <source>
        <dbReference type="ARBA" id="ARBA00022771"/>
    </source>
</evidence>
<feature type="region of interest" description="Disordered" evidence="11">
    <location>
        <begin position="351"/>
        <end position="370"/>
    </location>
</feature>
<feature type="compositionally biased region" description="Low complexity" evidence="11">
    <location>
        <begin position="423"/>
        <end position="462"/>
    </location>
</feature>
<dbReference type="GO" id="GO:0008270">
    <property type="term" value="F:zinc ion binding"/>
    <property type="evidence" value="ECO:0007669"/>
    <property type="project" value="UniProtKB-KW"/>
</dbReference>
<feature type="region of interest" description="Disordered" evidence="11">
    <location>
        <begin position="380"/>
        <end position="408"/>
    </location>
</feature>
<protein>
    <submittedName>
        <fullName evidence="14">Uncharacterized protein LOC115621653 isoform X1</fullName>
    </submittedName>
</protein>
<feature type="compositionally biased region" description="Low complexity" evidence="11">
    <location>
        <begin position="153"/>
        <end position="189"/>
    </location>
</feature>
<dbReference type="OrthoDB" id="10249535at2759"/>
<feature type="region of interest" description="Disordered" evidence="11">
    <location>
        <begin position="893"/>
        <end position="954"/>
    </location>
</feature>
<dbReference type="InterPro" id="IPR036236">
    <property type="entry name" value="Znf_C2H2_sf"/>
</dbReference>
<feature type="compositionally biased region" description="Polar residues" evidence="11">
    <location>
        <begin position="804"/>
        <end position="821"/>
    </location>
</feature>
<dbReference type="SUPFAM" id="SSF57667">
    <property type="entry name" value="beta-beta-alpha zinc fingers"/>
    <property type="match status" value="4"/>
</dbReference>
<feature type="compositionally biased region" description="Low complexity" evidence="11">
    <location>
        <begin position="326"/>
        <end position="337"/>
    </location>
</feature>
<feature type="region of interest" description="Disordered" evidence="11">
    <location>
        <begin position="1422"/>
        <end position="1453"/>
    </location>
</feature>
<feature type="region of interest" description="Disordered" evidence="11">
    <location>
        <begin position="270"/>
        <end position="343"/>
    </location>
</feature>
<feature type="region of interest" description="Disordered" evidence="11">
    <location>
        <begin position="1064"/>
        <end position="1087"/>
    </location>
</feature>
<name>A0A6J2T2R8_DROLE</name>
<organism evidence="13 14">
    <name type="scientific">Drosophila lebanonensis</name>
    <name type="common">Fruit fly</name>
    <name type="synonym">Scaptodrosophila lebanonensis</name>
    <dbReference type="NCBI Taxonomy" id="7225"/>
    <lineage>
        <taxon>Eukaryota</taxon>
        <taxon>Metazoa</taxon>
        <taxon>Ecdysozoa</taxon>
        <taxon>Arthropoda</taxon>
        <taxon>Hexapoda</taxon>
        <taxon>Insecta</taxon>
        <taxon>Pterygota</taxon>
        <taxon>Neoptera</taxon>
        <taxon>Endopterygota</taxon>
        <taxon>Diptera</taxon>
        <taxon>Brachycera</taxon>
        <taxon>Muscomorpha</taxon>
        <taxon>Ephydroidea</taxon>
        <taxon>Drosophilidae</taxon>
        <taxon>Scaptodrosophila</taxon>
    </lineage>
</organism>
<feature type="compositionally biased region" description="Basic and acidic residues" evidence="11">
    <location>
        <begin position="600"/>
        <end position="611"/>
    </location>
</feature>
<evidence type="ECO:0000256" key="10">
    <source>
        <dbReference type="PROSITE-ProRule" id="PRU00042"/>
    </source>
</evidence>
<evidence type="ECO:0000259" key="12">
    <source>
        <dbReference type="PROSITE" id="PS50157"/>
    </source>
</evidence>
<feature type="domain" description="C2H2-type" evidence="12">
    <location>
        <begin position="2055"/>
        <end position="2082"/>
    </location>
</feature>
<dbReference type="PANTHER" id="PTHR24383">
    <property type="entry name" value="ZINC FINGER PROTEIN"/>
    <property type="match status" value="1"/>
</dbReference>
<feature type="compositionally biased region" description="Low complexity" evidence="11">
    <location>
        <begin position="353"/>
        <end position="370"/>
    </location>
</feature>
<feature type="domain" description="C2H2-type" evidence="12">
    <location>
        <begin position="1766"/>
        <end position="1793"/>
    </location>
</feature>
<evidence type="ECO:0000256" key="6">
    <source>
        <dbReference type="ARBA" id="ARBA00023015"/>
    </source>
</evidence>
<dbReference type="RefSeq" id="XP_030371216.1">
    <property type="nucleotide sequence ID" value="XM_030515356.1"/>
</dbReference>